<evidence type="ECO:0000256" key="1">
    <source>
        <dbReference type="ARBA" id="ARBA00010996"/>
    </source>
</evidence>
<dbReference type="InterPro" id="IPR013766">
    <property type="entry name" value="Thioredoxin_domain"/>
</dbReference>
<dbReference type="Gene3D" id="3.40.30.10">
    <property type="entry name" value="Glutaredoxin"/>
    <property type="match status" value="1"/>
</dbReference>
<dbReference type="PROSITE" id="PS51352">
    <property type="entry name" value="THIOREDOXIN_2"/>
    <property type="match status" value="1"/>
</dbReference>
<protein>
    <submittedName>
        <fullName evidence="7">Protein SCO1/2</fullName>
    </submittedName>
</protein>
<dbReference type="Pfam" id="PF02630">
    <property type="entry name" value="SCO1-SenC"/>
    <property type="match status" value="1"/>
</dbReference>
<keyword evidence="5" id="KW-1133">Transmembrane helix</keyword>
<dbReference type="EMBL" id="REFC01000011">
    <property type="protein sequence ID" value="RMA65676.1"/>
    <property type="molecule type" value="Genomic_DNA"/>
</dbReference>
<organism evidence="7 8">
    <name type="scientific">Ulvibacter antarcticus</name>
    <dbReference type="NCBI Taxonomy" id="442714"/>
    <lineage>
        <taxon>Bacteria</taxon>
        <taxon>Pseudomonadati</taxon>
        <taxon>Bacteroidota</taxon>
        <taxon>Flavobacteriia</taxon>
        <taxon>Flavobacteriales</taxon>
        <taxon>Flavobacteriaceae</taxon>
        <taxon>Ulvibacter</taxon>
    </lineage>
</organism>
<evidence type="ECO:0000313" key="8">
    <source>
        <dbReference type="Proteomes" id="UP000271339"/>
    </source>
</evidence>
<evidence type="ECO:0000256" key="2">
    <source>
        <dbReference type="ARBA" id="ARBA00023008"/>
    </source>
</evidence>
<feature type="binding site" evidence="3">
    <location>
        <position position="96"/>
    </location>
    <ligand>
        <name>Cu cation</name>
        <dbReference type="ChEBI" id="CHEBI:23378"/>
    </ligand>
</feature>
<dbReference type="GO" id="GO:0046872">
    <property type="term" value="F:metal ion binding"/>
    <property type="evidence" value="ECO:0007669"/>
    <property type="project" value="UniProtKB-KW"/>
</dbReference>
<keyword evidence="4" id="KW-1015">Disulfide bond</keyword>
<feature type="disulfide bond" description="Redox-active" evidence="4">
    <location>
        <begin position="92"/>
        <end position="96"/>
    </location>
</feature>
<feature type="domain" description="Thioredoxin" evidence="6">
    <location>
        <begin position="54"/>
        <end position="224"/>
    </location>
</feature>
<dbReference type="Proteomes" id="UP000271339">
    <property type="component" value="Unassembled WGS sequence"/>
</dbReference>
<dbReference type="InterPro" id="IPR003782">
    <property type="entry name" value="SCO1/SenC"/>
</dbReference>
<feature type="binding site" evidence="3">
    <location>
        <position position="92"/>
    </location>
    <ligand>
        <name>Cu cation</name>
        <dbReference type="ChEBI" id="CHEBI:23378"/>
    </ligand>
</feature>
<dbReference type="CDD" id="cd02968">
    <property type="entry name" value="SCO"/>
    <property type="match status" value="1"/>
</dbReference>
<keyword evidence="2 3" id="KW-0186">Copper</keyword>
<keyword evidence="5" id="KW-0812">Transmembrane</keyword>
<gene>
    <name evidence="7" type="ORF">BXY75_0088</name>
</gene>
<dbReference type="OrthoDB" id="9811998at2"/>
<dbReference type="RefSeq" id="WP_121905719.1">
    <property type="nucleotide sequence ID" value="NZ_REFC01000011.1"/>
</dbReference>
<feature type="transmembrane region" description="Helical" evidence="5">
    <location>
        <begin position="6"/>
        <end position="25"/>
    </location>
</feature>
<evidence type="ECO:0000256" key="4">
    <source>
        <dbReference type="PIRSR" id="PIRSR603782-2"/>
    </source>
</evidence>
<comment type="caution">
    <text evidence="7">The sequence shown here is derived from an EMBL/GenBank/DDBJ whole genome shotgun (WGS) entry which is preliminary data.</text>
</comment>
<dbReference type="PANTHER" id="PTHR12151">
    <property type="entry name" value="ELECTRON TRANSPORT PROTIN SCO1/SENC FAMILY MEMBER"/>
    <property type="match status" value="1"/>
</dbReference>
<evidence type="ECO:0000313" key="7">
    <source>
        <dbReference type="EMBL" id="RMA65676.1"/>
    </source>
</evidence>
<evidence type="ECO:0000256" key="3">
    <source>
        <dbReference type="PIRSR" id="PIRSR603782-1"/>
    </source>
</evidence>
<dbReference type="PANTHER" id="PTHR12151:SF25">
    <property type="entry name" value="LINALOOL DEHYDRATASE_ISOMERASE DOMAIN-CONTAINING PROTEIN"/>
    <property type="match status" value="1"/>
</dbReference>
<proteinExistence type="inferred from homology"/>
<dbReference type="InterPro" id="IPR036249">
    <property type="entry name" value="Thioredoxin-like_sf"/>
</dbReference>
<feature type="binding site" evidence="3">
    <location>
        <position position="180"/>
    </location>
    <ligand>
        <name>Cu cation</name>
        <dbReference type="ChEBI" id="CHEBI:23378"/>
    </ligand>
</feature>
<keyword evidence="8" id="KW-1185">Reference proteome</keyword>
<evidence type="ECO:0000259" key="6">
    <source>
        <dbReference type="PROSITE" id="PS51352"/>
    </source>
</evidence>
<reference evidence="7 8" key="1">
    <citation type="submission" date="2018-10" db="EMBL/GenBank/DDBJ databases">
        <title>Genomic Encyclopedia of Archaeal and Bacterial Type Strains, Phase II (KMG-II): from individual species to whole genera.</title>
        <authorList>
            <person name="Goeker M."/>
        </authorList>
    </citation>
    <scope>NUCLEOTIDE SEQUENCE [LARGE SCALE GENOMIC DNA]</scope>
    <source>
        <strain evidence="7 8">DSM 23424</strain>
    </source>
</reference>
<comment type="similarity">
    <text evidence="1">Belongs to the SCO1/2 family.</text>
</comment>
<name>A0A3L9YYD7_9FLAO</name>
<sequence>MKKQSYIGISFVILVFGIIFVPKIIDRISNGSVVQNDRMSNNENNFDTPKSDELVTISKVPDFKFINQNNDTITNNSYSGKVYIVEFFFTTCPDICPIMNQNMVKVQKAIGENPEFGVASFSIDPTYDTPEVLQKYAENYEITNPNWNLLTGEKTKIFELANEGFKIYASKDEEAGTFAHSGMFALIDKKGNVRSRKDENGNPIIYYNGLEDDEVLLIIEDAKKLLNHE</sequence>
<dbReference type="AlphaFoldDB" id="A0A3L9YYD7"/>
<evidence type="ECO:0000256" key="5">
    <source>
        <dbReference type="SAM" id="Phobius"/>
    </source>
</evidence>
<keyword evidence="5" id="KW-0472">Membrane</keyword>
<dbReference type="SUPFAM" id="SSF52833">
    <property type="entry name" value="Thioredoxin-like"/>
    <property type="match status" value="1"/>
</dbReference>
<keyword evidence="3" id="KW-0479">Metal-binding</keyword>
<accession>A0A3L9YYD7</accession>